<name>A0ABR7S0B0_AQUAC</name>
<dbReference type="RefSeq" id="WP_187804950.1">
    <property type="nucleotide sequence ID" value="NZ_LZEU01000001.1"/>
</dbReference>
<feature type="domain" description="Flagellar hook-length control protein-like C-terminal" evidence="2">
    <location>
        <begin position="258"/>
        <end position="339"/>
    </location>
</feature>
<dbReference type="Pfam" id="PF02120">
    <property type="entry name" value="Flg_hook"/>
    <property type="match status" value="1"/>
</dbReference>
<feature type="compositionally biased region" description="Low complexity" evidence="1">
    <location>
        <begin position="144"/>
        <end position="161"/>
    </location>
</feature>
<dbReference type="InterPro" id="IPR021136">
    <property type="entry name" value="Flagellar_hook_control-like_C"/>
</dbReference>
<sequence length="382" mass="38994">MLQLMTSPAQPAAAQAADALPMPNPAGQANQDGALAPAQAFAVLAEIPAEPAVDAAPLLPALLAEGAVLPAELVDAAQPAERVPADAALEQPPGAQQELTAEQWLLSMLGQQQIQVAARESAAPTNPGAVASMRLPAEGGLSRQTQVAAPAADAASQQPATQLPPATTKHAGDEALAALLARLPAQAGEAPAAAPATGDAASAALGSSLLSQATLASPAQVGEPVGNAAAPSHLNQQLKLESPQAKWGEQMLGALRDNVELQLQQKVQSATIRLDPPELGSLEILLSHESGRLNVQIAAGNGDVARLLQQTSERLRQELVGQNFLQVNVQVSADSQSGQSGQQQARTRWQAEEPVLAAAPQAAEPAATARTERAGRDVLVTV</sequence>
<comment type="caution">
    <text evidence="3">The sequence shown here is derived from an EMBL/GenBank/DDBJ whole genome shotgun (WGS) entry which is preliminary data.</text>
</comment>
<feature type="compositionally biased region" description="Low complexity" evidence="1">
    <location>
        <begin position="8"/>
        <end position="19"/>
    </location>
</feature>
<organism evidence="3 4">
    <name type="scientific">Aquipseudomonas alcaligenes</name>
    <name type="common">Pseudomonas alcaligenes</name>
    <dbReference type="NCBI Taxonomy" id="43263"/>
    <lineage>
        <taxon>Bacteria</taxon>
        <taxon>Pseudomonadati</taxon>
        <taxon>Pseudomonadota</taxon>
        <taxon>Gammaproteobacteria</taxon>
        <taxon>Pseudomonadales</taxon>
        <taxon>Pseudomonadaceae</taxon>
        <taxon>Aquipseudomonas</taxon>
    </lineage>
</organism>
<dbReference type="Gene3D" id="3.30.750.140">
    <property type="match status" value="1"/>
</dbReference>
<evidence type="ECO:0000313" key="3">
    <source>
        <dbReference type="EMBL" id="MBC9249838.1"/>
    </source>
</evidence>
<dbReference type="Proteomes" id="UP000744555">
    <property type="component" value="Unassembled WGS sequence"/>
</dbReference>
<evidence type="ECO:0000259" key="2">
    <source>
        <dbReference type="Pfam" id="PF02120"/>
    </source>
</evidence>
<dbReference type="CDD" id="cd17470">
    <property type="entry name" value="T3SS_Flik_C"/>
    <property type="match status" value="1"/>
</dbReference>
<dbReference type="PANTHER" id="PTHR37533:SF2">
    <property type="entry name" value="FLAGELLAR HOOK-LENGTH CONTROL PROTEIN"/>
    <property type="match status" value="1"/>
</dbReference>
<proteinExistence type="predicted"/>
<dbReference type="InterPro" id="IPR052563">
    <property type="entry name" value="FliK"/>
</dbReference>
<dbReference type="InterPro" id="IPR038610">
    <property type="entry name" value="FliK-like_C_sf"/>
</dbReference>
<gene>
    <name evidence="3" type="ORF">A9179_06070</name>
</gene>
<dbReference type="EMBL" id="LZEU01000001">
    <property type="protein sequence ID" value="MBC9249838.1"/>
    <property type="molecule type" value="Genomic_DNA"/>
</dbReference>
<keyword evidence="4" id="KW-1185">Reference proteome</keyword>
<feature type="region of interest" description="Disordered" evidence="1">
    <location>
        <begin position="140"/>
        <end position="167"/>
    </location>
</feature>
<feature type="region of interest" description="Disordered" evidence="1">
    <location>
        <begin position="1"/>
        <end position="31"/>
    </location>
</feature>
<accession>A0ABR7S0B0</accession>
<evidence type="ECO:0000313" key="4">
    <source>
        <dbReference type="Proteomes" id="UP000744555"/>
    </source>
</evidence>
<dbReference type="PANTHER" id="PTHR37533">
    <property type="entry name" value="FLAGELLAR HOOK-LENGTH CONTROL PROTEIN"/>
    <property type="match status" value="1"/>
</dbReference>
<protein>
    <recommendedName>
        <fullName evidence="2">Flagellar hook-length control protein-like C-terminal domain-containing protein</fullName>
    </recommendedName>
</protein>
<reference evidence="3 4" key="1">
    <citation type="submission" date="2016-06" db="EMBL/GenBank/DDBJ databases">
        <authorList>
            <person name="Ramos C."/>
            <person name="Pintado A."/>
            <person name="Crespo-Gomez J.I."/>
        </authorList>
    </citation>
    <scope>NUCLEOTIDE SEQUENCE [LARGE SCALE GENOMIC DNA]</scope>
    <source>
        <strain evidence="3 4">AVO110</strain>
    </source>
</reference>
<evidence type="ECO:0000256" key="1">
    <source>
        <dbReference type="SAM" id="MobiDB-lite"/>
    </source>
</evidence>